<gene>
    <name evidence="2" type="ORF">JZO67_003671</name>
</gene>
<evidence type="ECO:0008006" key="4">
    <source>
        <dbReference type="Google" id="ProtNLM"/>
    </source>
</evidence>
<feature type="transmembrane region" description="Helical" evidence="1">
    <location>
        <begin position="7"/>
        <end position="25"/>
    </location>
</feature>
<evidence type="ECO:0000313" key="2">
    <source>
        <dbReference type="EMBL" id="MEO1771690.1"/>
    </source>
</evidence>
<protein>
    <recommendedName>
        <fullName evidence="4">DUF58 domain-containing protein</fullName>
    </recommendedName>
</protein>
<sequence length="333" mass="38418">MPVWKQSLKLILLFILYALAFFYSAVFNNEIGWTLFLFMTFILLLCLAQLLVPLRGIMVQSPATMITHVGEKVVLPIDLERKQAILPIAQLTVTVINPAIDASVPTYLFYHYQQLTFLWLPEKRGTYEELQLYNQSSDFFNLFTKGHKATLKKKILVLPQKQPLAHTLQLQQTLQNQAFGEPTFTIKNYRPYRSGDAPKNIDWKLSSKQTTLIYREHENEQTAQMVWIFWGAPSEEFEVMLSLYYSLQDLLEEPVEQYLFGAHVTDPAKPTALAFAQIRPLEDTPVIPKLTDKMIFFFTPKQTPQTTEQVAHLRKYNQVAVYDYPGLTKKGSG</sequence>
<keyword evidence="1" id="KW-0812">Transmembrane</keyword>
<name>A0ABV0ESS6_9ENTE</name>
<evidence type="ECO:0000313" key="3">
    <source>
        <dbReference type="Proteomes" id="UP000664357"/>
    </source>
</evidence>
<comment type="caution">
    <text evidence="2">The sequence shown here is derived from an EMBL/GenBank/DDBJ whole genome shotgun (WGS) entry which is preliminary data.</text>
</comment>
<dbReference type="PANTHER" id="PTHR34351">
    <property type="entry name" value="SLR1927 PROTEIN-RELATED"/>
    <property type="match status" value="1"/>
</dbReference>
<dbReference type="PANTHER" id="PTHR34351:SF2">
    <property type="entry name" value="DUF58 DOMAIN-CONTAINING PROTEIN"/>
    <property type="match status" value="1"/>
</dbReference>
<proteinExistence type="predicted"/>
<reference evidence="2 3" key="2">
    <citation type="submission" date="2024-02" db="EMBL/GenBank/DDBJ databases">
        <title>The Genome Sequence of Enterococcus sp. DIV0159.</title>
        <authorList>
            <person name="Earl A."/>
            <person name="Manson A."/>
            <person name="Gilmore M."/>
            <person name="Sanders J."/>
            <person name="Shea T."/>
            <person name="Howe W."/>
            <person name="Livny J."/>
            <person name="Cuomo C."/>
            <person name="Neafsey D."/>
            <person name="Birren B."/>
        </authorList>
    </citation>
    <scope>NUCLEOTIDE SEQUENCE [LARGE SCALE GENOMIC DNA]</scope>
    <source>
        <strain evidence="2 3">665A</strain>
    </source>
</reference>
<keyword evidence="1" id="KW-1133">Transmembrane helix</keyword>
<dbReference type="Proteomes" id="UP000664357">
    <property type="component" value="Unassembled WGS sequence"/>
</dbReference>
<feature type="transmembrane region" description="Helical" evidence="1">
    <location>
        <begin position="31"/>
        <end position="52"/>
    </location>
</feature>
<organism evidence="2 3">
    <name type="scientific">Candidatus Enterococcus ferrettii</name>
    <dbReference type="NCBI Taxonomy" id="2815324"/>
    <lineage>
        <taxon>Bacteria</taxon>
        <taxon>Bacillati</taxon>
        <taxon>Bacillota</taxon>
        <taxon>Bacilli</taxon>
        <taxon>Lactobacillales</taxon>
        <taxon>Enterococcaceae</taxon>
        <taxon>Enterococcus</taxon>
    </lineage>
</organism>
<keyword evidence="1" id="KW-0472">Membrane</keyword>
<reference evidence="2 3" key="1">
    <citation type="submission" date="2021-03" db="EMBL/GenBank/DDBJ databases">
        <authorList>
            <person name="Gilmore M.S."/>
            <person name="Schwartzman J."/>
            <person name="Van Tyne D."/>
            <person name="Martin M."/>
            <person name="Earl A.M."/>
            <person name="Manson A.L."/>
            <person name="Straub T."/>
            <person name="Salamzade R."/>
            <person name="Saavedra J."/>
            <person name="Lebreton F."/>
            <person name="Prichula J."/>
            <person name="Schaufler K."/>
            <person name="Gaca A."/>
            <person name="Sgardioli B."/>
            <person name="Wagenaar J."/>
            <person name="Strong T."/>
        </authorList>
    </citation>
    <scope>NUCLEOTIDE SEQUENCE [LARGE SCALE GENOMIC DNA]</scope>
    <source>
        <strain evidence="2 3">665A</strain>
    </source>
</reference>
<evidence type="ECO:0000256" key="1">
    <source>
        <dbReference type="SAM" id="Phobius"/>
    </source>
</evidence>
<dbReference type="EMBL" id="JAFREL020000003">
    <property type="protein sequence ID" value="MEO1771690.1"/>
    <property type="molecule type" value="Genomic_DNA"/>
</dbReference>
<dbReference type="RefSeq" id="WP_207703872.1">
    <property type="nucleotide sequence ID" value="NZ_JAFREL020000003.1"/>
</dbReference>
<keyword evidence="3" id="KW-1185">Reference proteome</keyword>
<accession>A0ABV0ESS6</accession>